<evidence type="ECO:0000313" key="2">
    <source>
        <dbReference type="EMBL" id="PQP01252.1"/>
    </source>
</evidence>
<gene>
    <name evidence="2" type="ORF">C5612_20340</name>
</gene>
<protein>
    <submittedName>
        <fullName evidence="2">Uncharacterized protein</fullName>
    </submittedName>
</protein>
<accession>A0A2S8HGB5</accession>
<dbReference type="RefSeq" id="WP_105344789.1">
    <property type="nucleotide sequence ID" value="NZ_PUIN01000012.1"/>
</dbReference>
<proteinExistence type="predicted"/>
<keyword evidence="1" id="KW-0812">Transmembrane</keyword>
<name>A0A2S8HGB5_9PSED</name>
<keyword evidence="1" id="KW-1133">Transmembrane helix</keyword>
<evidence type="ECO:0000256" key="1">
    <source>
        <dbReference type="SAM" id="Phobius"/>
    </source>
</evidence>
<dbReference type="Proteomes" id="UP000239687">
    <property type="component" value="Unassembled WGS sequence"/>
</dbReference>
<feature type="transmembrane region" description="Helical" evidence="1">
    <location>
        <begin position="68"/>
        <end position="89"/>
    </location>
</feature>
<dbReference type="AlphaFoldDB" id="A0A2S8HGB5"/>
<feature type="transmembrane region" description="Helical" evidence="1">
    <location>
        <begin position="101"/>
        <end position="124"/>
    </location>
</feature>
<keyword evidence="1" id="KW-0472">Membrane</keyword>
<reference evidence="2 3" key="1">
    <citation type="submission" date="2018-02" db="EMBL/GenBank/DDBJ databases">
        <title>Draft genome sequencing of Pseudomonas frederiksbergensis 11-D3.</title>
        <authorList>
            <person name="Zheng B.-X."/>
        </authorList>
    </citation>
    <scope>NUCLEOTIDE SEQUENCE [LARGE SCALE GENOMIC DNA]</scope>
    <source>
        <strain evidence="2 3">11-D3</strain>
    </source>
</reference>
<evidence type="ECO:0000313" key="3">
    <source>
        <dbReference type="Proteomes" id="UP000239687"/>
    </source>
</evidence>
<comment type="caution">
    <text evidence="2">The sequence shown here is derived from an EMBL/GenBank/DDBJ whole genome shotgun (WGS) entry which is preliminary data.</text>
</comment>
<sequence>MLLIGVLMSLAASAGMWIWVVKNRGTVNLWLANLAGAVSSFIVGTAVLILFNKWIYTDGAAPAQGVSFALYTLMAVLGAFVGTWLLVIARLKQPEYPVVRHLIAGACSVLAAAITLVVWVAILLPPK</sequence>
<feature type="transmembrane region" description="Helical" evidence="1">
    <location>
        <begin position="30"/>
        <end position="56"/>
    </location>
</feature>
<dbReference type="EMBL" id="PUIN01000012">
    <property type="protein sequence ID" value="PQP01252.1"/>
    <property type="molecule type" value="Genomic_DNA"/>
</dbReference>
<organism evidence="2 3">
    <name type="scientific">Pseudomonas frederiksbergensis</name>
    <dbReference type="NCBI Taxonomy" id="104087"/>
    <lineage>
        <taxon>Bacteria</taxon>
        <taxon>Pseudomonadati</taxon>
        <taxon>Pseudomonadota</taxon>
        <taxon>Gammaproteobacteria</taxon>
        <taxon>Pseudomonadales</taxon>
        <taxon>Pseudomonadaceae</taxon>
        <taxon>Pseudomonas</taxon>
    </lineage>
</organism>